<dbReference type="CTD" id="57035"/>
<dbReference type="KEGG" id="hai:109386741"/>
<evidence type="ECO:0000256" key="6">
    <source>
        <dbReference type="ARBA" id="ARBA00034666"/>
    </source>
</evidence>
<feature type="compositionally biased region" description="Polar residues" evidence="7">
    <location>
        <begin position="232"/>
        <end position="260"/>
    </location>
</feature>
<evidence type="ECO:0000256" key="1">
    <source>
        <dbReference type="ARBA" id="ARBA00004123"/>
    </source>
</evidence>
<dbReference type="OrthoDB" id="9950396at2759"/>
<dbReference type="PANTHER" id="PTHR47622:SF1">
    <property type="entry name" value="ARGININE_SERINE-RICH PROTEIN 1"/>
    <property type="match status" value="1"/>
</dbReference>
<comment type="subcellular location">
    <subcellularLocation>
        <location evidence="1">Nucleus</location>
    </subcellularLocation>
</comment>
<feature type="compositionally biased region" description="Basic residues" evidence="7">
    <location>
        <begin position="111"/>
        <end position="121"/>
    </location>
</feature>
<accession>A0A8B7RXG9</accession>
<organism evidence="8 9">
    <name type="scientific">Hipposideros armiger</name>
    <name type="common">Great Himalayan leaf-nosed bat</name>
    <dbReference type="NCBI Taxonomy" id="186990"/>
    <lineage>
        <taxon>Eukaryota</taxon>
        <taxon>Metazoa</taxon>
        <taxon>Chordata</taxon>
        <taxon>Craniata</taxon>
        <taxon>Vertebrata</taxon>
        <taxon>Euteleostomi</taxon>
        <taxon>Mammalia</taxon>
        <taxon>Eutheria</taxon>
        <taxon>Laurasiatheria</taxon>
        <taxon>Chiroptera</taxon>
        <taxon>Yinpterochiroptera</taxon>
        <taxon>Rhinolophoidea</taxon>
        <taxon>Hipposideridae</taxon>
        <taxon>Hipposideros</taxon>
    </lineage>
</organism>
<dbReference type="Proteomes" id="UP000694851">
    <property type="component" value="Unplaced"/>
</dbReference>
<dbReference type="GO" id="GO:0005634">
    <property type="term" value="C:nucleus"/>
    <property type="evidence" value="ECO:0007669"/>
    <property type="project" value="UniProtKB-SubCell"/>
</dbReference>
<evidence type="ECO:0000256" key="7">
    <source>
        <dbReference type="SAM" id="MobiDB-lite"/>
    </source>
</evidence>
<feature type="region of interest" description="Disordered" evidence="7">
    <location>
        <begin position="228"/>
        <end position="276"/>
    </location>
</feature>
<feature type="region of interest" description="Disordered" evidence="7">
    <location>
        <begin position="1"/>
        <end position="126"/>
    </location>
</feature>
<evidence type="ECO:0000313" key="8">
    <source>
        <dbReference type="Proteomes" id="UP000694851"/>
    </source>
</evidence>
<dbReference type="Pfam" id="PF17069">
    <property type="entry name" value="RSRP"/>
    <property type="match status" value="1"/>
</dbReference>
<evidence type="ECO:0000256" key="2">
    <source>
        <dbReference type="ARBA" id="ARBA00009534"/>
    </source>
</evidence>
<gene>
    <name evidence="9" type="primary">RSRP1</name>
</gene>
<name>A0A8B7RXG9_HIPAR</name>
<keyword evidence="5" id="KW-0539">Nucleus</keyword>
<proteinExistence type="inferred from homology"/>
<feature type="compositionally biased region" description="Basic residues" evidence="7">
    <location>
        <begin position="51"/>
        <end position="89"/>
    </location>
</feature>
<dbReference type="InterPro" id="IPR029656">
    <property type="entry name" value="RSRP1"/>
</dbReference>
<keyword evidence="8" id="KW-1185">Reference proteome</keyword>
<dbReference type="PANTHER" id="PTHR47622">
    <property type="entry name" value="ARGININE/SERINE-RICH PROTEIN 1"/>
    <property type="match status" value="1"/>
</dbReference>
<comment type="similarity">
    <text evidence="2">Belongs to the RSRP family.</text>
</comment>
<keyword evidence="4" id="KW-0597">Phosphoprotein</keyword>
<feature type="region of interest" description="Disordered" evidence="7">
    <location>
        <begin position="146"/>
        <end position="165"/>
    </location>
</feature>
<dbReference type="GeneID" id="109386741"/>
<protein>
    <recommendedName>
        <fullName evidence="3">Arginine/serine-rich protein 1</fullName>
    </recommendedName>
</protein>
<evidence type="ECO:0000313" key="9">
    <source>
        <dbReference type="RefSeq" id="XP_019505732.1"/>
    </source>
</evidence>
<dbReference type="AlphaFoldDB" id="A0A8B7RXG9"/>
<sequence length="276" mass="31848">MSNYVNDMWPGSPQEARSTSGRSSRLSSVTRSHSRSSRSSSSVSSQWSSRSRSRPRRRSRSRSRRRHQRKYRRYSRSYSRSRSRSRSRRGYWERHSASSRRHYRSPSPGRSRSRSRSRGRSSYRSAYAITRGRRYYGFGRTVYPEEHGSWRGRSRTRSRSPTPFRLSEKDRMELLEIAKANAAKALGTTNLELPPSLRSVFLSKETNRGTAVTNNGAKFELLEKLTEDGTKTQKSSQQKSIAFSSNKSSKATAKEISSGSPKREQKKSPYELWKPV</sequence>
<reference evidence="9" key="1">
    <citation type="submission" date="2025-08" db="UniProtKB">
        <authorList>
            <consortium name="RefSeq"/>
        </authorList>
    </citation>
    <scope>IDENTIFICATION</scope>
    <source>
        <tissue evidence="9">Muscle</tissue>
    </source>
</reference>
<evidence type="ECO:0000256" key="3">
    <source>
        <dbReference type="ARBA" id="ARBA00018147"/>
    </source>
</evidence>
<dbReference type="RefSeq" id="XP_019505732.1">
    <property type="nucleotide sequence ID" value="XM_019650187.1"/>
</dbReference>
<comment type="function">
    <text evidence="6">Probably acts as a spliceosomal factor that contributes to spliceosome assembly and regulates the isoform switching of proteins such as PARP6.</text>
</comment>
<evidence type="ECO:0000256" key="4">
    <source>
        <dbReference type="ARBA" id="ARBA00022553"/>
    </source>
</evidence>
<feature type="compositionally biased region" description="Low complexity" evidence="7">
    <location>
        <begin position="17"/>
        <end position="50"/>
    </location>
</feature>
<evidence type="ECO:0000256" key="5">
    <source>
        <dbReference type="ARBA" id="ARBA00023242"/>
    </source>
</evidence>